<dbReference type="GeneID" id="30024627"/>
<dbReference type="STRING" id="1081104.A0A167MIR3"/>
<proteinExistence type="predicted"/>
<reference evidence="1 2" key="1">
    <citation type="journal article" date="2016" name="Genome Biol. Evol.">
        <title>Divergent and convergent evolution of fungal pathogenicity.</title>
        <authorList>
            <person name="Shang Y."/>
            <person name="Xiao G."/>
            <person name="Zheng P."/>
            <person name="Cen K."/>
            <person name="Zhan S."/>
            <person name="Wang C."/>
        </authorList>
    </citation>
    <scope>NUCLEOTIDE SEQUENCE [LARGE SCALE GENOMIC DNA]</scope>
    <source>
        <strain evidence="1 2">ARSEF 2679</strain>
    </source>
</reference>
<accession>A0A167MIR3</accession>
<keyword evidence="2" id="KW-1185">Reference proteome</keyword>
<comment type="caution">
    <text evidence="1">The sequence shown here is derived from an EMBL/GenBank/DDBJ whole genome shotgun (WGS) entry which is preliminary data.</text>
</comment>
<evidence type="ECO:0000313" key="1">
    <source>
        <dbReference type="EMBL" id="OAA54407.1"/>
    </source>
</evidence>
<evidence type="ECO:0000313" key="2">
    <source>
        <dbReference type="Proteomes" id="UP000076744"/>
    </source>
</evidence>
<dbReference type="Proteomes" id="UP000076744">
    <property type="component" value="Unassembled WGS sequence"/>
</dbReference>
<protein>
    <submittedName>
        <fullName evidence="1">Meiosis protein MEI2</fullName>
    </submittedName>
</protein>
<dbReference type="EMBL" id="AZHB01000029">
    <property type="protein sequence ID" value="OAA54407.1"/>
    <property type="molecule type" value="Genomic_DNA"/>
</dbReference>
<name>A0A167MIR3_CORFA</name>
<dbReference type="AlphaFoldDB" id="A0A167MIR3"/>
<dbReference type="RefSeq" id="XP_018700835.1">
    <property type="nucleotide sequence ID" value="XM_018851938.1"/>
</dbReference>
<gene>
    <name evidence="1" type="ORF">ISF_08335</name>
</gene>
<organism evidence="1 2">
    <name type="scientific">Cordyceps fumosorosea (strain ARSEF 2679)</name>
    <name type="common">Isaria fumosorosea</name>
    <dbReference type="NCBI Taxonomy" id="1081104"/>
    <lineage>
        <taxon>Eukaryota</taxon>
        <taxon>Fungi</taxon>
        <taxon>Dikarya</taxon>
        <taxon>Ascomycota</taxon>
        <taxon>Pezizomycotina</taxon>
        <taxon>Sordariomycetes</taxon>
        <taxon>Hypocreomycetidae</taxon>
        <taxon>Hypocreales</taxon>
        <taxon>Cordycipitaceae</taxon>
        <taxon>Cordyceps</taxon>
    </lineage>
</organism>
<sequence length="190" mass="20589">MSSLRSRSVFGFRVFHGANRILERKGTVGVFFEDIRDAWLFQSQTSSSKLDWQVVLDSAAELYPLPRDSGQLVVLATVPPGSAASAEQVAAEVTTNLRVHGEIFAFEKKMTYRDGSFRGVVEYCDVLAAKTALAQAQTSAGQSHIGKKTQLQPAMVCGSVILLASPAQARAGNTGLLPRNRARFPTQIFA</sequence>